<name>A0A936F0F8_9BACT</name>
<dbReference type="GO" id="GO:0007165">
    <property type="term" value="P:signal transduction"/>
    <property type="evidence" value="ECO:0007669"/>
    <property type="project" value="InterPro"/>
</dbReference>
<evidence type="ECO:0000313" key="3">
    <source>
        <dbReference type="EMBL" id="MBK8571568.1"/>
    </source>
</evidence>
<feature type="domain" description="HAMP" evidence="2">
    <location>
        <begin position="48"/>
        <end position="100"/>
    </location>
</feature>
<dbReference type="EMBL" id="JADKCH010000001">
    <property type="protein sequence ID" value="MBK8571568.1"/>
    <property type="molecule type" value="Genomic_DNA"/>
</dbReference>
<dbReference type="PROSITE" id="PS50885">
    <property type="entry name" value="HAMP"/>
    <property type="match status" value="1"/>
</dbReference>
<dbReference type="Proteomes" id="UP000709959">
    <property type="component" value="Unassembled WGS sequence"/>
</dbReference>
<comment type="caution">
    <text evidence="3">The sequence shown here is derived from an EMBL/GenBank/DDBJ whole genome shotgun (WGS) entry which is preliminary data.</text>
</comment>
<gene>
    <name evidence="3" type="ORF">IPN91_02780</name>
</gene>
<dbReference type="Pfam" id="PF00672">
    <property type="entry name" value="HAMP"/>
    <property type="match status" value="1"/>
</dbReference>
<dbReference type="SMART" id="SM00304">
    <property type="entry name" value="HAMP"/>
    <property type="match status" value="1"/>
</dbReference>
<evidence type="ECO:0000313" key="4">
    <source>
        <dbReference type="Proteomes" id="UP000709959"/>
    </source>
</evidence>
<dbReference type="AlphaFoldDB" id="A0A936F0F8"/>
<organism evidence="3 4">
    <name type="scientific">Candidatus Geothrix odensensis</name>
    <dbReference type="NCBI Taxonomy" id="2954440"/>
    <lineage>
        <taxon>Bacteria</taxon>
        <taxon>Pseudomonadati</taxon>
        <taxon>Acidobacteriota</taxon>
        <taxon>Holophagae</taxon>
        <taxon>Holophagales</taxon>
        <taxon>Holophagaceae</taxon>
        <taxon>Geothrix</taxon>
    </lineage>
</organism>
<evidence type="ECO:0000256" key="1">
    <source>
        <dbReference type="SAM" id="Coils"/>
    </source>
</evidence>
<keyword evidence="1" id="KW-0175">Coiled coil</keyword>
<dbReference type="SUPFAM" id="SSF75708">
    <property type="entry name" value="Chemotaxis phosphatase CheZ"/>
    <property type="match status" value="1"/>
</dbReference>
<feature type="coiled-coil region" evidence="1">
    <location>
        <begin position="18"/>
        <end position="45"/>
    </location>
</feature>
<sequence>MNETPEDQPQEGTPESLVAEFQNRRERLDQRLLSLEHLIADLRSELQGDSQASLHRLAEAAQDMANGRVYQKIDIEAKGELGALVSSINQTLLNLQQLDASVKHQSTQVPELAAQLDAITSDTEEATQSVMNRLDTLMAAADDATRAVQACQDGIGRQNQHQAALHGAIAGFLERASAGEDQNALAQEVLEYLFAHQLASPPQEVDLGPAKDLLQKVSDEAFEILNVLQFQDITRQKIEKVVILLKQFQGGLNRLLVIFNIHSAVLGESQGFSERKVATQDHIFETSLEADSRKDSVDDIIAQFKLAGGS</sequence>
<dbReference type="InterPro" id="IPR003660">
    <property type="entry name" value="HAMP_dom"/>
</dbReference>
<evidence type="ECO:0000259" key="2">
    <source>
        <dbReference type="PROSITE" id="PS50885"/>
    </source>
</evidence>
<reference evidence="3 4" key="1">
    <citation type="submission" date="2020-10" db="EMBL/GenBank/DDBJ databases">
        <title>Connecting structure to function with the recovery of over 1000 high-quality activated sludge metagenome-assembled genomes encoding full-length rRNA genes using long-read sequencing.</title>
        <authorList>
            <person name="Singleton C.M."/>
            <person name="Petriglieri F."/>
            <person name="Kristensen J.M."/>
            <person name="Kirkegaard R.H."/>
            <person name="Michaelsen T.Y."/>
            <person name="Andersen M.H."/>
            <person name="Karst S.M."/>
            <person name="Dueholm M.S."/>
            <person name="Nielsen P.H."/>
            <person name="Albertsen M."/>
        </authorList>
    </citation>
    <scope>NUCLEOTIDE SEQUENCE [LARGE SCALE GENOMIC DNA]</scope>
    <source>
        <strain evidence="3">OdNE_18-Q3-R46-58_MAXAC.008</strain>
    </source>
</reference>
<dbReference type="GO" id="GO:0016020">
    <property type="term" value="C:membrane"/>
    <property type="evidence" value="ECO:0007669"/>
    <property type="project" value="InterPro"/>
</dbReference>
<dbReference type="CDD" id="cd06225">
    <property type="entry name" value="HAMP"/>
    <property type="match status" value="1"/>
</dbReference>
<dbReference type="Gene3D" id="1.10.287.500">
    <property type="entry name" value="Helix hairpin bin"/>
    <property type="match status" value="1"/>
</dbReference>
<protein>
    <submittedName>
        <fullName evidence="3">Protein phosphatase CheZ</fullName>
    </submittedName>
</protein>
<proteinExistence type="predicted"/>
<accession>A0A936F0F8</accession>